<proteinExistence type="inferred from homology"/>
<keyword evidence="12" id="KW-0496">Mitochondrion</keyword>
<comment type="cofactor">
    <cofactor evidence="13">
        <name>Zn(2+)</name>
        <dbReference type="ChEBI" id="CHEBI:29105"/>
    </cofactor>
    <text evidence="13">Binds 1 zinc ion.</text>
</comment>
<dbReference type="GO" id="GO:0006518">
    <property type="term" value="P:peptide metabolic process"/>
    <property type="evidence" value="ECO:0007669"/>
    <property type="project" value="TreeGrafter"/>
</dbReference>
<dbReference type="GO" id="GO:0006879">
    <property type="term" value="P:intracellular iron ion homeostasis"/>
    <property type="evidence" value="ECO:0007669"/>
    <property type="project" value="EnsemblFungi"/>
</dbReference>
<dbReference type="SUPFAM" id="SSF55486">
    <property type="entry name" value="Metalloproteases ('zincins'), catalytic domain"/>
    <property type="match status" value="1"/>
</dbReference>
<keyword evidence="16" id="KW-1185">Reference proteome</keyword>
<comment type="subcellular location">
    <subcellularLocation>
        <location evidence="2">Mitochondrion matrix</location>
    </subcellularLocation>
</comment>
<evidence type="ECO:0000256" key="2">
    <source>
        <dbReference type="ARBA" id="ARBA00004305"/>
    </source>
</evidence>
<dbReference type="PANTHER" id="PTHR11804:SF79">
    <property type="entry name" value="MITOCHONDRIAL INTERMEDIATE PEPTIDASE"/>
    <property type="match status" value="1"/>
</dbReference>
<reference evidence="15 16" key="1">
    <citation type="submission" date="2018-03" db="EMBL/GenBank/DDBJ databases">
        <title>Candida pseudohaemulonii genome assembly and annotation.</title>
        <authorList>
            <person name="Munoz J.F."/>
            <person name="Gade L.G."/>
            <person name="Chow N.A."/>
            <person name="Litvintseva A.P."/>
            <person name="Loparev V.N."/>
            <person name="Cuomo C.A."/>
        </authorList>
    </citation>
    <scope>NUCLEOTIDE SEQUENCE [LARGE SCALE GENOMIC DNA]</scope>
    <source>
        <strain evidence="15 16">B12108</strain>
    </source>
</reference>
<dbReference type="InterPro" id="IPR033851">
    <property type="entry name" value="M3A_MIP"/>
</dbReference>
<dbReference type="GeneID" id="36566445"/>
<evidence type="ECO:0000259" key="14">
    <source>
        <dbReference type="Pfam" id="PF01432"/>
    </source>
</evidence>
<dbReference type="GO" id="GO:0006627">
    <property type="term" value="P:protein processing involved in protein targeting to mitochondrion"/>
    <property type="evidence" value="ECO:0007669"/>
    <property type="project" value="EnsemblFungi"/>
</dbReference>
<dbReference type="EC" id="3.4.24.59" evidence="4"/>
<evidence type="ECO:0000256" key="12">
    <source>
        <dbReference type="ARBA" id="ARBA00023128"/>
    </source>
</evidence>
<dbReference type="InterPro" id="IPR024079">
    <property type="entry name" value="MetalloPept_cat_dom_sf"/>
</dbReference>
<evidence type="ECO:0000256" key="8">
    <source>
        <dbReference type="ARBA" id="ARBA00022801"/>
    </source>
</evidence>
<sequence length="774" mass="88443">MFSSSVLLRSLPKTAFARALTSSVAIRKPAQGDQLTRLFDSQKCFTNFNKAPGGYFKTKQVGLFRNEKLKSPDGLIEFSKESLQKAKSLVKTMLLEAKNTDHGKLSYIRKLDQLSDILCRVIDAAEFIRVVHPSQKWVAAAQNTHEIMFEYMNQLNTNVDLYRTLVQILELDVVNSLSQEEIDVGKYLRQDFERSGIAMDPETRNNFVAITQQISLLGASYNNEVHDLESFWCTISHQEFELIEDQKLKSDIKEYQAKAPRASSQGISIPLAGQLPYSILVRCSNEEVRRKVWIALHNSPKRQIKTLDSFIKYRALLANMLGYLSFAHYQLEHKMAKSPQNVIAFLTNLQETLLSEKKGVMSEVRSLYKHKGGSDLSHSNDEILAEVKPWDRDYLLAKLMQNGEDDHTKEISEYLSVGTVMNGLSKLFESIYNVALIPERTDKGETWDYGHVRKLKYVNLTNNEVLGYLYVDFWSEKVLPSHFTIVCSRELNTSIGTEHREDIEQTVHLSKDKDYQLPVIALVCNFQKPKSTGIGRLAGRDSDMPTLLTLEQVDTIFHEMGHAMHSMLGRTKLHNLSGTRCLTDFVELPSVLMESFSNDPRVLCKIAKHYKTGEPLPESLLKSHQAKRDSLKHCESYMQSKMALLDQVLHDEKVVDFGDHESFKKFSSTSVYHHLEAELKVFADQWSTWHGKFPHLFSYGAVYYSYLLDRAIAEKIWNGLFKDDPWSRAAGEKYKESILKWGGARDPWRCLADALDDEELAKGDARAMQIIGHL</sequence>
<keyword evidence="8 13" id="KW-0378">Hydrolase</keyword>
<dbReference type="PANTHER" id="PTHR11804">
    <property type="entry name" value="PROTEASE M3 THIMET OLIGOPEPTIDASE-RELATED"/>
    <property type="match status" value="1"/>
</dbReference>
<name>A0A2P7YPC0_9ASCO</name>
<keyword evidence="6 13" id="KW-0645">Protease</keyword>
<evidence type="ECO:0000256" key="11">
    <source>
        <dbReference type="ARBA" id="ARBA00023049"/>
    </source>
</evidence>
<dbReference type="RefSeq" id="XP_024713321.1">
    <property type="nucleotide sequence ID" value="XM_024858411.1"/>
</dbReference>
<dbReference type="InterPro" id="IPR045090">
    <property type="entry name" value="Pept_M3A_M3B"/>
</dbReference>
<comment type="caution">
    <text evidence="15">The sequence shown here is derived from an EMBL/GenBank/DDBJ whole genome shotgun (WGS) entry which is preliminary data.</text>
</comment>
<dbReference type="Proteomes" id="UP000241107">
    <property type="component" value="Unassembled WGS sequence"/>
</dbReference>
<dbReference type="STRING" id="418784.A0A2P7YPC0"/>
<keyword evidence="11 13" id="KW-0482">Metalloprotease</keyword>
<dbReference type="GO" id="GO:0046872">
    <property type="term" value="F:metal ion binding"/>
    <property type="evidence" value="ECO:0007669"/>
    <property type="project" value="UniProtKB-UniRule"/>
</dbReference>
<keyword evidence="9 13" id="KW-0862">Zinc</keyword>
<gene>
    <name evidence="15" type="ORF">C7M61_003056</name>
</gene>
<dbReference type="VEuPathDB" id="FungiDB:C7M61_003056"/>
<comment type="similarity">
    <text evidence="3 13">Belongs to the peptidase M3 family.</text>
</comment>
<dbReference type="InterPro" id="IPR001567">
    <property type="entry name" value="Pept_M3A_M3B_dom"/>
</dbReference>
<evidence type="ECO:0000256" key="10">
    <source>
        <dbReference type="ARBA" id="ARBA00022946"/>
    </source>
</evidence>
<evidence type="ECO:0000256" key="13">
    <source>
        <dbReference type="RuleBase" id="RU003435"/>
    </source>
</evidence>
<dbReference type="Gene3D" id="3.40.390.10">
    <property type="entry name" value="Collagenase (Catalytic Domain)"/>
    <property type="match status" value="1"/>
</dbReference>
<evidence type="ECO:0000256" key="7">
    <source>
        <dbReference type="ARBA" id="ARBA00022723"/>
    </source>
</evidence>
<evidence type="ECO:0000313" key="16">
    <source>
        <dbReference type="Proteomes" id="UP000241107"/>
    </source>
</evidence>
<dbReference type="EMBL" id="PYFQ01000007">
    <property type="protein sequence ID" value="PSK37811.1"/>
    <property type="molecule type" value="Genomic_DNA"/>
</dbReference>
<evidence type="ECO:0000256" key="9">
    <source>
        <dbReference type="ARBA" id="ARBA00022833"/>
    </source>
</evidence>
<evidence type="ECO:0000256" key="5">
    <source>
        <dbReference type="ARBA" id="ARBA00018046"/>
    </source>
</evidence>
<evidence type="ECO:0000256" key="4">
    <source>
        <dbReference type="ARBA" id="ARBA00012441"/>
    </source>
</evidence>
<keyword evidence="7 13" id="KW-0479">Metal-binding</keyword>
<dbReference type="GO" id="GO:0004222">
    <property type="term" value="F:metalloendopeptidase activity"/>
    <property type="evidence" value="ECO:0007669"/>
    <property type="project" value="UniProtKB-EC"/>
</dbReference>
<evidence type="ECO:0000256" key="3">
    <source>
        <dbReference type="ARBA" id="ARBA00006040"/>
    </source>
</evidence>
<dbReference type="Gene3D" id="1.10.1370.10">
    <property type="entry name" value="Neurolysin, domain 3"/>
    <property type="match status" value="1"/>
</dbReference>
<dbReference type="OrthoDB" id="17530at2759"/>
<dbReference type="InterPro" id="IPR024077">
    <property type="entry name" value="Neurolysin/TOP_dom2"/>
</dbReference>
<organism evidence="15 16">
    <name type="scientific">Candidozyma pseudohaemuli</name>
    <dbReference type="NCBI Taxonomy" id="418784"/>
    <lineage>
        <taxon>Eukaryota</taxon>
        <taxon>Fungi</taxon>
        <taxon>Dikarya</taxon>
        <taxon>Ascomycota</taxon>
        <taxon>Saccharomycotina</taxon>
        <taxon>Pichiomycetes</taxon>
        <taxon>Metschnikowiaceae</taxon>
        <taxon>Candidozyma</taxon>
    </lineage>
</organism>
<dbReference type="Pfam" id="PF01432">
    <property type="entry name" value="Peptidase_M3"/>
    <property type="match status" value="1"/>
</dbReference>
<feature type="domain" description="Peptidase M3A/M3B catalytic" evidence="14">
    <location>
        <begin position="280"/>
        <end position="769"/>
    </location>
</feature>
<evidence type="ECO:0000313" key="15">
    <source>
        <dbReference type="EMBL" id="PSK37811.1"/>
    </source>
</evidence>
<evidence type="ECO:0000256" key="6">
    <source>
        <dbReference type="ARBA" id="ARBA00022670"/>
    </source>
</evidence>
<protein>
    <recommendedName>
        <fullName evidence="5">Mitochondrial intermediate peptidase</fullName>
        <ecNumber evidence="4">3.4.24.59</ecNumber>
    </recommendedName>
</protein>
<dbReference type="GO" id="GO:0050821">
    <property type="term" value="P:protein stabilization"/>
    <property type="evidence" value="ECO:0007669"/>
    <property type="project" value="EnsemblFungi"/>
</dbReference>
<comment type="catalytic activity">
    <reaction evidence="1">
        <text>Release of an N-terminal octapeptide as second stage of processing of some proteins imported into the mitochondrion.</text>
        <dbReference type="EC" id="3.4.24.59"/>
    </reaction>
</comment>
<evidence type="ECO:0000256" key="1">
    <source>
        <dbReference type="ARBA" id="ARBA00000436"/>
    </source>
</evidence>
<keyword evidence="10" id="KW-0809">Transit peptide</keyword>
<dbReference type="AlphaFoldDB" id="A0A2P7YPC0"/>
<dbReference type="GO" id="GO:0005759">
    <property type="term" value="C:mitochondrial matrix"/>
    <property type="evidence" value="ECO:0007669"/>
    <property type="project" value="UniProtKB-SubCell"/>
</dbReference>
<dbReference type="CDD" id="cd06457">
    <property type="entry name" value="M3A_MIP"/>
    <property type="match status" value="1"/>
</dbReference>
<accession>A0A2P7YPC0</accession>